<accession>A0A4S1WCB7</accession>
<dbReference type="Proteomes" id="UP000309848">
    <property type="component" value="Unassembled WGS sequence"/>
</dbReference>
<reference evidence="1 2" key="1">
    <citation type="submission" date="2019-04" db="EMBL/GenBank/DDBJ databases">
        <title>Sphingomonas psychrotolerans sp. nov., isolated from soil in the Tianshan Mountains, Xinjiang, China.</title>
        <authorList>
            <person name="Luo Y."/>
            <person name="Sheng H."/>
        </authorList>
    </citation>
    <scope>NUCLEOTIDE SEQUENCE [LARGE SCALE GENOMIC DNA]</scope>
    <source>
        <strain evidence="1 2">KIS18-15</strain>
    </source>
</reference>
<name>A0A4S1WCB7_9SPHN</name>
<sequence length="251" mass="27317">MIVSLIAGCDRQDDPAGEDEPQIALNCPTLPKAEADALRSVKILDFDGTRLFIPNGWIKGYFDDGRSKAEAGFRAIVSSAIAPAINSNECPGLVHHFAVGARATRHGSMSLSHKGPVPLTPEERKAAAGSIVQIAVLSRGSWNSGPIPEEYRVAKPADGTVWAGGRGPSSYILNDVALNRGDRCTITYDDIDDAWYLSRWVHPTLGFKLTIQSEAPEPDPNWGKHCARIEPLLKWLTTSPQQRSTSFHFTT</sequence>
<dbReference type="EMBL" id="SRXU01000008">
    <property type="protein sequence ID" value="TGX39147.1"/>
    <property type="molecule type" value="Genomic_DNA"/>
</dbReference>
<evidence type="ECO:0000313" key="1">
    <source>
        <dbReference type="EMBL" id="TGX39147.1"/>
    </source>
</evidence>
<dbReference type="AlphaFoldDB" id="A0A4S1WCB7"/>
<protein>
    <submittedName>
        <fullName evidence="1">Uncharacterized protein</fullName>
    </submittedName>
</protein>
<keyword evidence="2" id="KW-1185">Reference proteome</keyword>
<comment type="caution">
    <text evidence="1">The sequence shown here is derived from an EMBL/GenBank/DDBJ whole genome shotgun (WGS) entry which is preliminary data.</text>
</comment>
<proteinExistence type="predicted"/>
<evidence type="ECO:0000313" key="2">
    <source>
        <dbReference type="Proteomes" id="UP000309848"/>
    </source>
</evidence>
<gene>
    <name evidence="1" type="ORF">E5A74_16640</name>
</gene>
<dbReference type="OrthoDB" id="9809206at2"/>
<organism evidence="1 2">
    <name type="scientific">Sphingomonas naasensis</name>
    <dbReference type="NCBI Taxonomy" id="1344951"/>
    <lineage>
        <taxon>Bacteria</taxon>
        <taxon>Pseudomonadati</taxon>
        <taxon>Pseudomonadota</taxon>
        <taxon>Alphaproteobacteria</taxon>
        <taxon>Sphingomonadales</taxon>
        <taxon>Sphingomonadaceae</taxon>
        <taxon>Sphingomonas</taxon>
    </lineage>
</organism>
<dbReference type="RefSeq" id="WP_135986764.1">
    <property type="nucleotide sequence ID" value="NZ_JAASQM010000001.1"/>
</dbReference>